<dbReference type="Gene3D" id="1.10.1740.10">
    <property type="match status" value="1"/>
</dbReference>
<dbReference type="GO" id="GO:0006352">
    <property type="term" value="P:DNA-templated transcription initiation"/>
    <property type="evidence" value="ECO:0007669"/>
    <property type="project" value="UniProtKB-UniRule"/>
</dbReference>
<evidence type="ECO:0000313" key="8">
    <source>
        <dbReference type="EMBL" id="TYR77744.1"/>
    </source>
</evidence>
<evidence type="ECO:0000256" key="4">
    <source>
        <dbReference type="ARBA" id="ARBA00023125"/>
    </source>
</evidence>
<evidence type="ECO:0000256" key="6">
    <source>
        <dbReference type="HAMAP-Rule" id="MF_02064"/>
    </source>
</evidence>
<keyword evidence="4 6" id="KW-0238">DNA-binding</keyword>
<dbReference type="PANTHER" id="PTHR30385">
    <property type="entry name" value="SIGMA FACTOR F FLAGELLAR"/>
    <property type="match status" value="1"/>
</dbReference>
<dbReference type="GO" id="GO:0003677">
    <property type="term" value="F:DNA binding"/>
    <property type="evidence" value="ECO:0007669"/>
    <property type="project" value="UniProtKB-UniRule"/>
</dbReference>
<comment type="similarity">
    <text evidence="6">Belongs to the sigma-70 factor family. SigI subfamily.</text>
</comment>
<dbReference type="NCBIfam" id="TIGR02937">
    <property type="entry name" value="sigma70-ECF"/>
    <property type="match status" value="1"/>
</dbReference>
<dbReference type="PIRSF" id="PIRSF038953">
    <property type="entry name" value="SigI"/>
    <property type="match status" value="1"/>
</dbReference>
<comment type="caution">
    <text evidence="8">The sequence shown here is derived from an EMBL/GenBank/DDBJ whole genome shotgun (WGS) entry which is preliminary data.</text>
</comment>
<gene>
    <name evidence="6 8" type="primary">sigI</name>
    <name evidence="8" type="ORF">FZC79_02710</name>
</gene>
<evidence type="ECO:0000313" key="9">
    <source>
        <dbReference type="Proteomes" id="UP000323317"/>
    </source>
</evidence>
<keyword evidence="6" id="KW-0346">Stress response</keyword>
<dbReference type="RefSeq" id="WP_148945332.1">
    <property type="nucleotide sequence ID" value="NZ_VTEH01000001.1"/>
</dbReference>
<dbReference type="NCBIfam" id="NF006172">
    <property type="entry name" value="PRK08311.1-3"/>
    <property type="match status" value="1"/>
</dbReference>
<keyword evidence="2 6" id="KW-0805">Transcription regulation</keyword>
<dbReference type="Pfam" id="PF04542">
    <property type="entry name" value="Sigma70_r2"/>
    <property type="match status" value="1"/>
</dbReference>
<sequence length="250" mass="29024">MLNVLLIFSAKRNKKETLEASAAQIQNGNEELLNQVLRDYKPFIKKTVSSVCKRYIYESDDEFSIGLIAFHDAIYKYNSERGTSFLSFAEVIIKRKVIDYIRANGRHQNISVDANVESDEGETRNTITDALSLEEYTRGKEAWDRKDEIATFTKKLKEYSLSFDDLVSHSPKHEDARINAISIANTVVSTPAFIQYLQEKKRLPIKQLEKQVGFSRKTIERNRKYIIAISIIIKEDFYFLKDYLKGRMNQ</sequence>
<proteinExistence type="inferred from homology"/>
<keyword evidence="5 6" id="KW-0804">Transcription</keyword>
<dbReference type="AlphaFoldDB" id="A0A5D4KKB4"/>
<dbReference type="InterPro" id="IPR007627">
    <property type="entry name" value="RNA_pol_sigma70_r2"/>
</dbReference>
<accession>A0A5D4KKB4</accession>
<dbReference type="NCBIfam" id="TIGR02895">
    <property type="entry name" value="spore_sigI"/>
    <property type="match status" value="1"/>
</dbReference>
<dbReference type="HAMAP" id="MF_02064">
    <property type="entry name" value="Sigma70_SigI"/>
    <property type="match status" value="1"/>
</dbReference>
<dbReference type="InterPro" id="IPR013325">
    <property type="entry name" value="RNA_pol_sigma_r2"/>
</dbReference>
<feature type="domain" description="RNA polymerase sigma-70 region 2" evidence="7">
    <location>
        <begin position="38"/>
        <end position="106"/>
    </location>
</feature>
<dbReference type="InterPro" id="IPR014284">
    <property type="entry name" value="RNA_pol_sigma-70_dom"/>
</dbReference>
<dbReference type="SUPFAM" id="SSF88946">
    <property type="entry name" value="Sigma2 domain of RNA polymerase sigma factors"/>
    <property type="match status" value="1"/>
</dbReference>
<evidence type="ECO:0000259" key="7">
    <source>
        <dbReference type="Pfam" id="PF04542"/>
    </source>
</evidence>
<feature type="short sequence motif" description="Polymerase core binding" evidence="6">
    <location>
        <begin position="61"/>
        <end position="74"/>
    </location>
</feature>
<protein>
    <recommendedName>
        <fullName evidence="6">RNA polymerase sigma factor SigI</fullName>
    </recommendedName>
</protein>
<evidence type="ECO:0000256" key="3">
    <source>
        <dbReference type="ARBA" id="ARBA00023082"/>
    </source>
</evidence>
<comment type="subunit">
    <text evidence="6">Interacts with RsgI.</text>
</comment>
<evidence type="ECO:0000256" key="1">
    <source>
        <dbReference type="ARBA" id="ARBA00022490"/>
    </source>
</evidence>
<dbReference type="InterPro" id="IPR014244">
    <property type="entry name" value="RNA_pol_sigma-I"/>
</dbReference>
<comment type="subcellular location">
    <subcellularLocation>
        <location evidence="6">Cytoplasm</location>
    </subcellularLocation>
</comment>
<keyword evidence="3 6" id="KW-0731">Sigma factor</keyword>
<dbReference type="GO" id="GO:0016987">
    <property type="term" value="F:sigma factor activity"/>
    <property type="evidence" value="ECO:0007669"/>
    <property type="project" value="UniProtKB-UniRule"/>
</dbReference>
<name>A0A5D4KKB4_9BACI</name>
<organism evidence="8 9">
    <name type="scientific">Rossellomorea vietnamensis</name>
    <dbReference type="NCBI Taxonomy" id="218284"/>
    <lineage>
        <taxon>Bacteria</taxon>
        <taxon>Bacillati</taxon>
        <taxon>Bacillota</taxon>
        <taxon>Bacilli</taxon>
        <taxon>Bacillales</taxon>
        <taxon>Bacillaceae</taxon>
        <taxon>Rossellomorea</taxon>
    </lineage>
</organism>
<dbReference type="PANTHER" id="PTHR30385:SF6">
    <property type="entry name" value="RNA POLYMERASE SIGMA FACTOR SIGI"/>
    <property type="match status" value="1"/>
</dbReference>
<dbReference type="Proteomes" id="UP000323317">
    <property type="component" value="Unassembled WGS sequence"/>
</dbReference>
<evidence type="ECO:0000256" key="5">
    <source>
        <dbReference type="ARBA" id="ARBA00023163"/>
    </source>
</evidence>
<feature type="DNA-binding region" description="H-T-H motif" evidence="6">
    <location>
        <begin position="205"/>
        <end position="224"/>
    </location>
</feature>
<evidence type="ECO:0000256" key="2">
    <source>
        <dbReference type="ARBA" id="ARBA00023015"/>
    </source>
</evidence>
<comment type="activity regulation">
    <text evidence="6">Negatively regulated by the anti-sigma-I factor RsgI.</text>
</comment>
<reference evidence="8 9" key="1">
    <citation type="submission" date="2019-08" db="EMBL/GenBank/DDBJ databases">
        <title>Bacillus genomes from the desert of Cuatro Cienegas, Coahuila.</title>
        <authorList>
            <person name="Olmedo-Alvarez G."/>
        </authorList>
    </citation>
    <scope>NUCLEOTIDE SEQUENCE [LARGE SCALE GENOMIC DNA]</scope>
    <source>
        <strain evidence="8 9">CH40_1T</strain>
    </source>
</reference>
<keyword evidence="1 6" id="KW-0963">Cytoplasm</keyword>
<dbReference type="EMBL" id="VTEH01000001">
    <property type="protein sequence ID" value="TYR77744.1"/>
    <property type="molecule type" value="Genomic_DNA"/>
</dbReference>
<comment type="function">
    <text evidence="6">Sigma factors are initiation factors that promote the attachment of RNA polymerase to specific initiation sites and are then released.</text>
</comment>
<dbReference type="GO" id="GO:0005737">
    <property type="term" value="C:cytoplasm"/>
    <property type="evidence" value="ECO:0007669"/>
    <property type="project" value="UniProtKB-SubCell"/>
</dbReference>